<dbReference type="GeneID" id="81624782"/>
<sequence length="80" mass="9171">MILGNRTRELIFYPRSREIIVAEWKCLRDQESTEMGNATKNPKEVIALLAQLTRPEDQPSAVQSLLASSTKRLRWASENI</sequence>
<proteinExistence type="predicted"/>
<comment type="caution">
    <text evidence="1">The sequence shown here is derived from an EMBL/GenBank/DDBJ whole genome shotgun (WGS) entry which is preliminary data.</text>
</comment>
<dbReference type="AlphaFoldDB" id="A0A9W9X5Y6"/>
<dbReference type="RefSeq" id="XP_056789727.1">
    <property type="nucleotide sequence ID" value="XM_056934533.1"/>
</dbReference>
<organism evidence="1 2">
    <name type="scientific">Penicillium diatomitis</name>
    <dbReference type="NCBI Taxonomy" id="2819901"/>
    <lineage>
        <taxon>Eukaryota</taxon>
        <taxon>Fungi</taxon>
        <taxon>Dikarya</taxon>
        <taxon>Ascomycota</taxon>
        <taxon>Pezizomycotina</taxon>
        <taxon>Eurotiomycetes</taxon>
        <taxon>Eurotiomycetidae</taxon>
        <taxon>Eurotiales</taxon>
        <taxon>Aspergillaceae</taxon>
        <taxon>Penicillium</taxon>
    </lineage>
</organism>
<evidence type="ECO:0000313" key="1">
    <source>
        <dbReference type="EMBL" id="KAJ5484943.1"/>
    </source>
</evidence>
<accession>A0A9W9X5Y6</accession>
<evidence type="ECO:0000313" key="2">
    <source>
        <dbReference type="Proteomes" id="UP001148312"/>
    </source>
</evidence>
<protein>
    <submittedName>
        <fullName evidence="1">Uncharacterized protein</fullName>
    </submittedName>
</protein>
<gene>
    <name evidence="1" type="ORF">N7539_004931</name>
</gene>
<reference evidence="1" key="2">
    <citation type="journal article" date="2023" name="IMA Fungus">
        <title>Comparative genomic study of the Penicillium genus elucidates a diverse pangenome and 15 lateral gene transfer events.</title>
        <authorList>
            <person name="Petersen C."/>
            <person name="Sorensen T."/>
            <person name="Nielsen M.R."/>
            <person name="Sondergaard T.E."/>
            <person name="Sorensen J.L."/>
            <person name="Fitzpatrick D.A."/>
            <person name="Frisvad J.C."/>
            <person name="Nielsen K.L."/>
        </authorList>
    </citation>
    <scope>NUCLEOTIDE SEQUENCE</scope>
    <source>
        <strain evidence="1">IBT 30728</strain>
    </source>
</reference>
<keyword evidence="2" id="KW-1185">Reference proteome</keyword>
<dbReference type="Proteomes" id="UP001148312">
    <property type="component" value="Unassembled WGS sequence"/>
</dbReference>
<name>A0A9W9X5Y6_9EURO</name>
<reference evidence="1" key="1">
    <citation type="submission" date="2022-12" db="EMBL/GenBank/DDBJ databases">
        <authorList>
            <person name="Petersen C."/>
        </authorList>
    </citation>
    <scope>NUCLEOTIDE SEQUENCE</scope>
    <source>
        <strain evidence="1">IBT 30728</strain>
    </source>
</reference>
<dbReference type="EMBL" id="JAPWDQ010000005">
    <property type="protein sequence ID" value="KAJ5484943.1"/>
    <property type="molecule type" value="Genomic_DNA"/>
</dbReference>